<dbReference type="InterPro" id="IPR023418">
    <property type="entry name" value="Thyroxine_BS"/>
</dbReference>
<evidence type="ECO:0000256" key="6">
    <source>
        <dbReference type="ARBA" id="ARBA00022801"/>
    </source>
</evidence>
<dbReference type="PANTHER" id="PTHR10395">
    <property type="entry name" value="URICASE AND TRANSTHYRETIN-RELATED"/>
    <property type="match status" value="1"/>
</dbReference>
<dbReference type="Pfam" id="PF00576">
    <property type="entry name" value="Transthyretin"/>
    <property type="match status" value="1"/>
</dbReference>
<dbReference type="SUPFAM" id="SSF49472">
    <property type="entry name" value="Transthyretin (synonym: prealbumin)"/>
    <property type="match status" value="1"/>
</dbReference>
<keyword evidence="11" id="KW-1185">Reference proteome</keyword>
<comment type="catalytic activity">
    <reaction evidence="1 7">
        <text>5-hydroxyisourate + H2O = 5-hydroxy-2-oxo-4-ureido-2,5-dihydro-1H-imidazole-5-carboxylate + H(+)</text>
        <dbReference type="Rhea" id="RHEA:23736"/>
        <dbReference type="ChEBI" id="CHEBI:15377"/>
        <dbReference type="ChEBI" id="CHEBI:15378"/>
        <dbReference type="ChEBI" id="CHEBI:18072"/>
        <dbReference type="ChEBI" id="CHEBI:58639"/>
        <dbReference type="EC" id="3.5.2.17"/>
    </reaction>
</comment>
<reference evidence="10" key="2">
    <citation type="submission" date="2021-08" db="EMBL/GenBank/DDBJ databases">
        <authorList>
            <person name="Tani A."/>
            <person name="Ola A."/>
            <person name="Ogura Y."/>
            <person name="Katsura K."/>
            <person name="Hayashi T."/>
        </authorList>
    </citation>
    <scope>NUCLEOTIDE SEQUENCE</scope>
    <source>
        <strain evidence="10">DSM 23632</strain>
    </source>
</reference>
<feature type="domain" description="Transthyretin/hydroxyisourate hydrolase" evidence="9">
    <location>
        <begin position="35"/>
        <end position="147"/>
    </location>
</feature>
<sequence length="148" mass="16051">MTWNTVSRRTIAAGLMAAALALPSARAVADDTGRLTTHVLDTANGKPAGGMTIDFYAKEGDGYRLVATTKTNPDGRTDKPLLVGDAVKVGQYQIVFHVAEYYARIGTKLSDPPFLDTVPVQFSIFDAKAHYHVPLLTTPWSYSTYRGS</sequence>
<accession>A0ABQ4U3L3</accession>
<dbReference type="PRINTS" id="PR00189">
    <property type="entry name" value="TRNSTHYRETIN"/>
</dbReference>
<protein>
    <recommendedName>
        <fullName evidence="7">5-hydroxyisourate hydrolase</fullName>
        <shortName evidence="7">HIU hydrolase</shortName>
        <shortName evidence="7">HIUHase</shortName>
        <ecNumber evidence="7">3.5.2.17</ecNumber>
    </recommendedName>
</protein>
<feature type="chain" id="PRO_5045473712" description="5-hydroxyisourate hydrolase" evidence="8">
    <location>
        <begin position="30"/>
        <end position="148"/>
    </location>
</feature>
<keyword evidence="5 7" id="KW-0659">Purine metabolism</keyword>
<comment type="function">
    <text evidence="2">Catalyzes the hydrolysis of 5-hydroxyisourate (HIU) to 2-oxo-4-hydroxy-4-carboxy-5-ureidoimidazoline (OHCU).</text>
</comment>
<evidence type="ECO:0000256" key="4">
    <source>
        <dbReference type="ARBA" id="ARBA00011881"/>
    </source>
</evidence>
<evidence type="ECO:0000256" key="2">
    <source>
        <dbReference type="ARBA" id="ARBA00002704"/>
    </source>
</evidence>
<evidence type="ECO:0000256" key="7">
    <source>
        <dbReference type="RuleBase" id="RU361270"/>
    </source>
</evidence>
<evidence type="ECO:0000256" key="8">
    <source>
        <dbReference type="SAM" id="SignalP"/>
    </source>
</evidence>
<evidence type="ECO:0000313" key="11">
    <source>
        <dbReference type="Proteomes" id="UP001055057"/>
    </source>
</evidence>
<dbReference type="PROSITE" id="PS00768">
    <property type="entry name" value="TRANSTHYRETIN_1"/>
    <property type="match status" value="1"/>
</dbReference>
<dbReference type="PANTHER" id="PTHR10395:SF7">
    <property type="entry name" value="5-HYDROXYISOURATE HYDROLASE"/>
    <property type="match status" value="1"/>
</dbReference>
<proteinExistence type="inferred from homology"/>
<comment type="caution">
    <text evidence="10">The sequence shown here is derived from an EMBL/GenBank/DDBJ whole genome shotgun (WGS) entry which is preliminary data.</text>
</comment>
<dbReference type="EC" id="3.5.2.17" evidence="7"/>
<comment type="similarity">
    <text evidence="3 7">Belongs to the transthyretin family. 5-hydroxyisourate hydrolase subfamily.</text>
</comment>
<dbReference type="Proteomes" id="UP001055057">
    <property type="component" value="Unassembled WGS sequence"/>
</dbReference>
<dbReference type="InterPro" id="IPR000895">
    <property type="entry name" value="Transthyretin/HIU_hydrolase"/>
</dbReference>
<dbReference type="InterPro" id="IPR036817">
    <property type="entry name" value="Transthyretin/HIU_hydrolase_sf"/>
</dbReference>
<keyword evidence="8" id="KW-0732">Signal</keyword>
<name>A0ABQ4U3L3_9HYPH</name>
<evidence type="ECO:0000256" key="1">
    <source>
        <dbReference type="ARBA" id="ARBA00001043"/>
    </source>
</evidence>
<dbReference type="Gene3D" id="2.60.40.180">
    <property type="entry name" value="Transthyretin/hydroxyisourate hydrolase domain"/>
    <property type="match status" value="1"/>
</dbReference>
<gene>
    <name evidence="10" type="ORF">MPOCJGCO_3071</name>
</gene>
<evidence type="ECO:0000256" key="5">
    <source>
        <dbReference type="ARBA" id="ARBA00022631"/>
    </source>
</evidence>
<reference evidence="10" key="1">
    <citation type="journal article" date="2021" name="Front. Microbiol.">
        <title>Comprehensive Comparative Genomics and Phenotyping of Methylobacterium Species.</title>
        <authorList>
            <person name="Alessa O."/>
            <person name="Ogura Y."/>
            <person name="Fujitani Y."/>
            <person name="Takami H."/>
            <person name="Hayashi T."/>
            <person name="Sahin N."/>
            <person name="Tani A."/>
        </authorList>
    </citation>
    <scope>NUCLEOTIDE SEQUENCE</scope>
    <source>
        <strain evidence="10">DSM 23632</strain>
    </source>
</reference>
<dbReference type="EMBL" id="BPRB01000174">
    <property type="protein sequence ID" value="GJE60952.1"/>
    <property type="molecule type" value="Genomic_DNA"/>
</dbReference>
<dbReference type="NCBIfam" id="TIGR02962">
    <property type="entry name" value="hdxy_isourate"/>
    <property type="match status" value="1"/>
</dbReference>
<feature type="signal peptide" evidence="8">
    <location>
        <begin position="1"/>
        <end position="29"/>
    </location>
</feature>
<dbReference type="CDD" id="cd05822">
    <property type="entry name" value="TLP_HIUase"/>
    <property type="match status" value="1"/>
</dbReference>
<evidence type="ECO:0000313" key="10">
    <source>
        <dbReference type="EMBL" id="GJE60952.1"/>
    </source>
</evidence>
<keyword evidence="6 7" id="KW-0378">Hydrolase</keyword>
<dbReference type="InterPro" id="IPR014306">
    <property type="entry name" value="Hydroxyisourate_hydrolase"/>
</dbReference>
<comment type="subunit">
    <text evidence="4 7">Homotetramer.</text>
</comment>
<organism evidence="10 11">
    <name type="scientific">Methylobacterium trifolii</name>
    <dbReference type="NCBI Taxonomy" id="1003092"/>
    <lineage>
        <taxon>Bacteria</taxon>
        <taxon>Pseudomonadati</taxon>
        <taxon>Pseudomonadota</taxon>
        <taxon>Alphaproteobacteria</taxon>
        <taxon>Hyphomicrobiales</taxon>
        <taxon>Methylobacteriaceae</taxon>
        <taxon>Methylobacterium</taxon>
    </lineage>
</organism>
<evidence type="ECO:0000259" key="9">
    <source>
        <dbReference type="Pfam" id="PF00576"/>
    </source>
</evidence>
<evidence type="ECO:0000256" key="3">
    <source>
        <dbReference type="ARBA" id="ARBA00009850"/>
    </source>
</evidence>
<dbReference type="InterPro" id="IPR023416">
    <property type="entry name" value="Transthyretin/HIU_hydrolase_d"/>
</dbReference>